<dbReference type="EMBL" id="GGEC01062314">
    <property type="protein sequence ID" value="MBX42798.1"/>
    <property type="molecule type" value="Transcribed_RNA"/>
</dbReference>
<sequence>MFLKLPSLFINSLAALYFSVNCILVNLNVSLNEQDTETWNLFVSKDKLRQLCKYKISNTALCIWVFC</sequence>
<name>A0A2P2NJY5_RHIMU</name>
<organism evidence="1">
    <name type="scientific">Rhizophora mucronata</name>
    <name type="common">Asiatic mangrove</name>
    <dbReference type="NCBI Taxonomy" id="61149"/>
    <lineage>
        <taxon>Eukaryota</taxon>
        <taxon>Viridiplantae</taxon>
        <taxon>Streptophyta</taxon>
        <taxon>Embryophyta</taxon>
        <taxon>Tracheophyta</taxon>
        <taxon>Spermatophyta</taxon>
        <taxon>Magnoliopsida</taxon>
        <taxon>eudicotyledons</taxon>
        <taxon>Gunneridae</taxon>
        <taxon>Pentapetalae</taxon>
        <taxon>rosids</taxon>
        <taxon>fabids</taxon>
        <taxon>Malpighiales</taxon>
        <taxon>Rhizophoraceae</taxon>
        <taxon>Rhizophora</taxon>
    </lineage>
</organism>
<accession>A0A2P2NJY5</accession>
<evidence type="ECO:0000313" key="1">
    <source>
        <dbReference type="EMBL" id="MBX42798.1"/>
    </source>
</evidence>
<proteinExistence type="predicted"/>
<protein>
    <submittedName>
        <fullName evidence="1">Uncharacterized protein</fullName>
    </submittedName>
</protein>
<reference evidence="1" key="1">
    <citation type="submission" date="2018-02" db="EMBL/GenBank/DDBJ databases">
        <title>Rhizophora mucronata_Transcriptome.</title>
        <authorList>
            <person name="Meera S.P."/>
            <person name="Sreeshan A."/>
            <person name="Augustine A."/>
        </authorList>
    </citation>
    <scope>NUCLEOTIDE SEQUENCE</scope>
    <source>
        <tissue evidence="1">Leaf</tissue>
    </source>
</reference>
<dbReference type="AlphaFoldDB" id="A0A2P2NJY5"/>